<name>A0A8J2IIF2_FUSEQ</name>
<protein>
    <submittedName>
        <fullName evidence="3">Uncharacterized protein</fullName>
    </submittedName>
</protein>
<evidence type="ECO:0000313" key="3">
    <source>
        <dbReference type="EMBL" id="CAG7555166.1"/>
    </source>
</evidence>
<comment type="caution">
    <text evidence="3">The sequence shown here is derived from an EMBL/GenBank/DDBJ whole genome shotgun (WGS) entry which is preliminary data.</text>
</comment>
<gene>
    <name evidence="3" type="ORF">FEQUK3_LOCUS895</name>
</gene>
<keyword evidence="2" id="KW-0732">Signal</keyword>
<reference evidence="3" key="1">
    <citation type="submission" date="2021-05" db="EMBL/GenBank/DDBJ databases">
        <authorList>
            <person name="Khan N."/>
        </authorList>
    </citation>
    <scope>NUCLEOTIDE SEQUENCE</scope>
</reference>
<accession>A0A8J2IIF2</accession>
<sequence>MQFSFLLAALAISASAAPTPQLKAQVLNDVVDVDSDNLAGLSALLGGLGITLGTDAAPLKVLTPIGPGVSGPSLPGTKTKRQLNAQVLNDVVDVNSDNLAGLSALLGGLGITLGTDAAPLKVLTPIGPGAPSLPGTKTKRQLNAQVLNDVVDVNSDNLAGLSALLGGLGITLGTDAAPLKVLTPIGPGAPTLPSTKREAEAEEKNA</sequence>
<proteinExistence type="predicted"/>
<feature type="chain" id="PRO_5035147202" evidence="2">
    <location>
        <begin position="17"/>
        <end position="206"/>
    </location>
</feature>
<feature type="signal peptide" evidence="2">
    <location>
        <begin position="1"/>
        <end position="16"/>
    </location>
</feature>
<dbReference type="EMBL" id="CAJSTJ010000044">
    <property type="protein sequence ID" value="CAG7555166.1"/>
    <property type="molecule type" value="Genomic_DNA"/>
</dbReference>
<evidence type="ECO:0000313" key="4">
    <source>
        <dbReference type="Proteomes" id="UP000693738"/>
    </source>
</evidence>
<organism evidence="3 4">
    <name type="scientific">Fusarium equiseti</name>
    <name type="common">Fusarium scirpi</name>
    <dbReference type="NCBI Taxonomy" id="61235"/>
    <lineage>
        <taxon>Eukaryota</taxon>
        <taxon>Fungi</taxon>
        <taxon>Dikarya</taxon>
        <taxon>Ascomycota</taxon>
        <taxon>Pezizomycotina</taxon>
        <taxon>Sordariomycetes</taxon>
        <taxon>Hypocreomycetidae</taxon>
        <taxon>Hypocreales</taxon>
        <taxon>Nectriaceae</taxon>
        <taxon>Fusarium</taxon>
        <taxon>Fusarium incarnatum-equiseti species complex</taxon>
    </lineage>
</organism>
<feature type="compositionally biased region" description="Basic and acidic residues" evidence="1">
    <location>
        <begin position="195"/>
        <end position="206"/>
    </location>
</feature>
<evidence type="ECO:0000256" key="2">
    <source>
        <dbReference type="SAM" id="SignalP"/>
    </source>
</evidence>
<dbReference type="AlphaFoldDB" id="A0A8J2IIF2"/>
<evidence type="ECO:0000256" key="1">
    <source>
        <dbReference type="SAM" id="MobiDB-lite"/>
    </source>
</evidence>
<feature type="region of interest" description="Disordered" evidence="1">
    <location>
        <begin position="184"/>
        <end position="206"/>
    </location>
</feature>
<dbReference type="Proteomes" id="UP000693738">
    <property type="component" value="Unassembled WGS sequence"/>
</dbReference>